<evidence type="ECO:0000313" key="3">
    <source>
        <dbReference type="Proteomes" id="UP000238479"/>
    </source>
</evidence>
<proteinExistence type="predicted"/>
<sequence>MFLSSSFFPLNKSCFTDLCSFLPSTYAFWVCFFISFAECLCGTFFFFFFVFFLFVFLVSINSI</sequence>
<keyword evidence="3" id="KW-1185">Reference proteome</keyword>
<dbReference type="Proteomes" id="UP000238479">
    <property type="component" value="Chromosome 1"/>
</dbReference>
<comment type="caution">
    <text evidence="2">The sequence shown here is derived from an EMBL/GenBank/DDBJ whole genome shotgun (WGS) entry which is preliminary data.</text>
</comment>
<keyword evidence="1" id="KW-0812">Transmembrane</keyword>
<keyword evidence="1" id="KW-0472">Membrane</keyword>
<reference evidence="2 3" key="1">
    <citation type="journal article" date="2018" name="Nat. Genet.">
        <title>The Rosa genome provides new insights in the design of modern roses.</title>
        <authorList>
            <person name="Bendahmane M."/>
        </authorList>
    </citation>
    <scope>NUCLEOTIDE SEQUENCE [LARGE SCALE GENOMIC DNA]</scope>
    <source>
        <strain evidence="3">cv. Old Blush</strain>
    </source>
</reference>
<evidence type="ECO:0000256" key="1">
    <source>
        <dbReference type="SAM" id="Phobius"/>
    </source>
</evidence>
<dbReference type="AlphaFoldDB" id="A0A2P6S876"/>
<accession>A0A2P6S876</accession>
<protein>
    <submittedName>
        <fullName evidence="2">Uncharacterized protein</fullName>
    </submittedName>
</protein>
<evidence type="ECO:0000313" key="2">
    <source>
        <dbReference type="EMBL" id="PRQ54845.1"/>
    </source>
</evidence>
<feature type="transmembrane region" description="Helical" evidence="1">
    <location>
        <begin position="26"/>
        <end position="58"/>
    </location>
</feature>
<gene>
    <name evidence="2" type="ORF">RchiOBHm_Chr1g0318161</name>
</gene>
<name>A0A2P6S876_ROSCH</name>
<dbReference type="Gramene" id="PRQ54845">
    <property type="protein sequence ID" value="PRQ54845"/>
    <property type="gene ID" value="RchiOBHm_Chr1g0318161"/>
</dbReference>
<dbReference type="EMBL" id="PDCK01000039">
    <property type="protein sequence ID" value="PRQ54845.1"/>
    <property type="molecule type" value="Genomic_DNA"/>
</dbReference>
<organism evidence="2 3">
    <name type="scientific">Rosa chinensis</name>
    <name type="common">China rose</name>
    <dbReference type="NCBI Taxonomy" id="74649"/>
    <lineage>
        <taxon>Eukaryota</taxon>
        <taxon>Viridiplantae</taxon>
        <taxon>Streptophyta</taxon>
        <taxon>Embryophyta</taxon>
        <taxon>Tracheophyta</taxon>
        <taxon>Spermatophyta</taxon>
        <taxon>Magnoliopsida</taxon>
        <taxon>eudicotyledons</taxon>
        <taxon>Gunneridae</taxon>
        <taxon>Pentapetalae</taxon>
        <taxon>rosids</taxon>
        <taxon>fabids</taxon>
        <taxon>Rosales</taxon>
        <taxon>Rosaceae</taxon>
        <taxon>Rosoideae</taxon>
        <taxon>Rosoideae incertae sedis</taxon>
        <taxon>Rosa</taxon>
    </lineage>
</organism>
<keyword evidence="1" id="KW-1133">Transmembrane helix</keyword>